<evidence type="ECO:0000313" key="2">
    <source>
        <dbReference type="Proteomes" id="UP001469553"/>
    </source>
</evidence>
<proteinExistence type="predicted"/>
<keyword evidence="2" id="KW-1185">Reference proteome</keyword>
<accession>A0ABV0ZHA5</accession>
<evidence type="ECO:0000313" key="1">
    <source>
        <dbReference type="EMBL" id="MEQ2304906.1"/>
    </source>
</evidence>
<reference evidence="1 2" key="1">
    <citation type="submission" date="2021-06" db="EMBL/GenBank/DDBJ databases">
        <authorList>
            <person name="Palmer J.M."/>
        </authorList>
    </citation>
    <scope>NUCLEOTIDE SEQUENCE [LARGE SCALE GENOMIC DNA]</scope>
    <source>
        <strain evidence="1 2">AS_MEX2019</strain>
        <tissue evidence="1">Muscle</tissue>
    </source>
</reference>
<name>A0ABV0ZHA5_9TELE</name>
<gene>
    <name evidence="1" type="ORF">AMECASPLE_032083</name>
</gene>
<comment type="caution">
    <text evidence="1">The sequence shown here is derived from an EMBL/GenBank/DDBJ whole genome shotgun (WGS) entry which is preliminary data.</text>
</comment>
<dbReference type="Proteomes" id="UP001469553">
    <property type="component" value="Unassembled WGS sequence"/>
</dbReference>
<sequence length="66" mass="7140">MENFFTVSSNLSIPAGRSSVVDCLVSVSALKAPLKSSINLTVELSQFEESQRSSYQSQPNGYSEHG</sequence>
<dbReference type="EMBL" id="JAHRIP010060525">
    <property type="protein sequence ID" value="MEQ2304906.1"/>
    <property type="molecule type" value="Genomic_DNA"/>
</dbReference>
<organism evidence="1 2">
    <name type="scientific">Ameca splendens</name>
    <dbReference type="NCBI Taxonomy" id="208324"/>
    <lineage>
        <taxon>Eukaryota</taxon>
        <taxon>Metazoa</taxon>
        <taxon>Chordata</taxon>
        <taxon>Craniata</taxon>
        <taxon>Vertebrata</taxon>
        <taxon>Euteleostomi</taxon>
        <taxon>Actinopterygii</taxon>
        <taxon>Neopterygii</taxon>
        <taxon>Teleostei</taxon>
        <taxon>Neoteleostei</taxon>
        <taxon>Acanthomorphata</taxon>
        <taxon>Ovalentaria</taxon>
        <taxon>Atherinomorphae</taxon>
        <taxon>Cyprinodontiformes</taxon>
        <taxon>Goodeidae</taxon>
        <taxon>Ameca</taxon>
    </lineage>
</organism>
<protein>
    <submittedName>
        <fullName evidence="1">Uncharacterized protein</fullName>
    </submittedName>
</protein>